<dbReference type="AlphaFoldDB" id="A0A7J6AHU9"/>
<comment type="similarity">
    <text evidence="2">Belongs to the HAD-like hydrolase superfamily.</text>
</comment>
<proteinExistence type="inferred from homology"/>
<dbReference type="SUPFAM" id="SSF56784">
    <property type="entry name" value="HAD-like"/>
    <property type="match status" value="1"/>
</dbReference>
<dbReference type="GO" id="GO:0016791">
    <property type="term" value="F:phosphatase activity"/>
    <property type="evidence" value="ECO:0007669"/>
    <property type="project" value="InterPro"/>
</dbReference>
<evidence type="ECO:0000256" key="2">
    <source>
        <dbReference type="PIRNR" id="PIRNR000915"/>
    </source>
</evidence>
<sequence length="308" mass="33549">MAGARASGGCQKIRGAQLLELLESKHDVLFDCDGVIWNGETAVAGAPEAVRALKQRGKRVFFVTNNCTRPRQSYVQKFARLGFADVNEQEIFSSAYCSAAYLRDVATLTGKVFAIGCPGVHTELRDAGIAVVEEEEDGPDVNISNCALDPDVRAVLVGYDEKFSFMKLAKACCYLRDSECLFLATDPDPWHPLRGGRITPGSGSLTAALETASSRKAMVIGKPSRFMFECISSQFDLDPESSLMVGDRLETDIVFGVNCGLSTVLTLTGVSTFEQAQVYKDSDEAEKKDFVPDYVVESIADFMEALEE</sequence>
<name>A0A7J6AHU9_AMEME</name>
<dbReference type="FunFam" id="3.40.50.1000:FF:000140">
    <property type="entry name" value="Pyridoxal phosphate phosphatase"/>
    <property type="match status" value="1"/>
</dbReference>
<keyword evidence="7" id="KW-1185">Reference proteome</keyword>
<evidence type="ECO:0000313" key="6">
    <source>
        <dbReference type="EMBL" id="KAF4082403.1"/>
    </source>
</evidence>
<dbReference type="PANTHER" id="PTHR19288:SF94">
    <property type="entry name" value="CHRONOPHIN"/>
    <property type="match status" value="1"/>
</dbReference>
<feature type="binding site" evidence="5">
    <location>
        <position position="33"/>
    </location>
    <ligand>
        <name>Mg(2+)</name>
        <dbReference type="ChEBI" id="CHEBI:18420"/>
    </ligand>
</feature>
<dbReference type="NCBIfam" id="TIGR01452">
    <property type="entry name" value="PGP_euk"/>
    <property type="match status" value="1"/>
</dbReference>
<dbReference type="InterPro" id="IPR006349">
    <property type="entry name" value="PGP_euk"/>
</dbReference>
<evidence type="ECO:0000313" key="7">
    <source>
        <dbReference type="Proteomes" id="UP000593565"/>
    </source>
</evidence>
<accession>A0A7J6AHU9</accession>
<feature type="active site" description="Proton donor" evidence="3">
    <location>
        <position position="33"/>
    </location>
</feature>
<dbReference type="InterPro" id="IPR006357">
    <property type="entry name" value="HAD-SF_hydro_IIA"/>
</dbReference>
<feature type="binding site" evidence="5">
    <location>
        <position position="31"/>
    </location>
    <ligand>
        <name>Mg(2+)</name>
        <dbReference type="ChEBI" id="CHEBI:18420"/>
    </ligand>
</feature>
<dbReference type="Gene3D" id="3.40.50.1000">
    <property type="entry name" value="HAD superfamily/HAD-like"/>
    <property type="match status" value="2"/>
</dbReference>
<gene>
    <name evidence="6" type="ORF">AMELA_G00151130</name>
</gene>
<evidence type="ECO:0000256" key="3">
    <source>
        <dbReference type="PIRSR" id="PIRSR000915-1"/>
    </source>
</evidence>
<dbReference type="NCBIfam" id="TIGR01460">
    <property type="entry name" value="HAD-SF-IIA"/>
    <property type="match status" value="1"/>
</dbReference>
<evidence type="ECO:0000256" key="1">
    <source>
        <dbReference type="ARBA" id="ARBA00022801"/>
    </source>
</evidence>
<dbReference type="InterPro" id="IPR023214">
    <property type="entry name" value="HAD_sf"/>
</dbReference>
<dbReference type="EMBL" id="JAAGNN010000012">
    <property type="protein sequence ID" value="KAF4082403.1"/>
    <property type="molecule type" value="Genomic_DNA"/>
</dbReference>
<dbReference type="Proteomes" id="UP000593565">
    <property type="component" value="Unassembled WGS sequence"/>
</dbReference>
<keyword evidence="5" id="KW-0460">Magnesium</keyword>
<evidence type="ECO:0000256" key="5">
    <source>
        <dbReference type="PIRSR" id="PIRSR000915-3"/>
    </source>
</evidence>
<comment type="caution">
    <text evidence="6">The sequence shown here is derived from an EMBL/GenBank/DDBJ whole genome shotgun (WGS) entry which is preliminary data.</text>
</comment>
<feature type="binding site" evidence="5">
    <location>
        <position position="247"/>
    </location>
    <ligand>
        <name>Mg(2+)</name>
        <dbReference type="ChEBI" id="CHEBI:18420"/>
    </ligand>
</feature>
<dbReference type="Pfam" id="PF13344">
    <property type="entry name" value="Hydrolase_6"/>
    <property type="match status" value="1"/>
</dbReference>
<organism evidence="6 7">
    <name type="scientific">Ameiurus melas</name>
    <name type="common">Black bullhead</name>
    <name type="synonym">Silurus melas</name>
    <dbReference type="NCBI Taxonomy" id="219545"/>
    <lineage>
        <taxon>Eukaryota</taxon>
        <taxon>Metazoa</taxon>
        <taxon>Chordata</taxon>
        <taxon>Craniata</taxon>
        <taxon>Vertebrata</taxon>
        <taxon>Euteleostomi</taxon>
        <taxon>Actinopterygii</taxon>
        <taxon>Neopterygii</taxon>
        <taxon>Teleostei</taxon>
        <taxon>Ostariophysi</taxon>
        <taxon>Siluriformes</taxon>
        <taxon>Ictaluridae</taxon>
        <taxon>Ameiurus</taxon>
    </lineage>
</organism>
<keyword evidence="5" id="KW-0479">Metal-binding</keyword>
<dbReference type="OrthoDB" id="413953at2759"/>
<dbReference type="InterPro" id="IPR036412">
    <property type="entry name" value="HAD-like_sf"/>
</dbReference>
<evidence type="ECO:0000256" key="4">
    <source>
        <dbReference type="PIRSR" id="PIRSR000915-2"/>
    </source>
</evidence>
<feature type="binding site" evidence="4">
    <location>
        <position position="191"/>
    </location>
    <ligand>
        <name>substrate</name>
    </ligand>
</feature>
<dbReference type="GO" id="GO:0005829">
    <property type="term" value="C:cytosol"/>
    <property type="evidence" value="ECO:0007669"/>
    <property type="project" value="TreeGrafter"/>
</dbReference>
<reference evidence="6 7" key="1">
    <citation type="submission" date="2020-02" db="EMBL/GenBank/DDBJ databases">
        <title>A chromosome-scale genome assembly of the black bullhead catfish (Ameiurus melas).</title>
        <authorList>
            <person name="Wen M."/>
            <person name="Zham M."/>
            <person name="Cabau C."/>
            <person name="Klopp C."/>
            <person name="Donnadieu C."/>
            <person name="Roques C."/>
            <person name="Bouchez O."/>
            <person name="Lampietro C."/>
            <person name="Jouanno E."/>
            <person name="Herpin A."/>
            <person name="Louis A."/>
            <person name="Berthelot C."/>
            <person name="Parey E."/>
            <person name="Roest-Crollius H."/>
            <person name="Braasch I."/>
            <person name="Postlethwait J."/>
            <person name="Robinson-Rechavi M."/>
            <person name="Echchiki A."/>
            <person name="Begum T."/>
            <person name="Montfort J."/>
            <person name="Schartl M."/>
            <person name="Bobe J."/>
            <person name="Guiguen Y."/>
        </authorList>
    </citation>
    <scope>NUCLEOTIDE SEQUENCE [LARGE SCALE GENOMIC DNA]</scope>
    <source>
        <strain evidence="6">M_S1</strain>
        <tissue evidence="6">Blood</tissue>
    </source>
</reference>
<keyword evidence="1 2" id="KW-0378">Hydrolase</keyword>
<dbReference type="PANTHER" id="PTHR19288">
    <property type="entry name" value="4-NITROPHENYLPHOSPHATASE-RELATED"/>
    <property type="match status" value="1"/>
</dbReference>
<dbReference type="CDD" id="cd07510">
    <property type="entry name" value="HAD_Pase_UmpH-like"/>
    <property type="match status" value="1"/>
</dbReference>
<comment type="cofactor">
    <cofactor evidence="5">
        <name>Mg(2+)</name>
        <dbReference type="ChEBI" id="CHEBI:18420"/>
    </cofactor>
    <text evidence="5">Divalent metal ions. Mg(2+) is the most effective.</text>
</comment>
<protein>
    <recommendedName>
        <fullName evidence="8">Pyridoxal phosphate phosphatase</fullName>
    </recommendedName>
</protein>
<feature type="active site" description="Nucleophile" evidence="3">
    <location>
        <position position="31"/>
    </location>
</feature>
<evidence type="ECO:0008006" key="8">
    <source>
        <dbReference type="Google" id="ProtNLM"/>
    </source>
</evidence>
<dbReference type="PIRSF" id="PIRSF000915">
    <property type="entry name" value="PGP-type_phosphatase"/>
    <property type="match status" value="1"/>
</dbReference>
<dbReference type="Pfam" id="PF13242">
    <property type="entry name" value="Hydrolase_like"/>
    <property type="match status" value="1"/>
</dbReference>
<feature type="binding site" evidence="4">
    <location>
        <position position="222"/>
    </location>
    <ligand>
        <name>substrate</name>
    </ligand>
</feature>
<dbReference type="GO" id="GO:0046872">
    <property type="term" value="F:metal ion binding"/>
    <property type="evidence" value="ECO:0007669"/>
    <property type="project" value="UniProtKB-KW"/>
</dbReference>